<feature type="signal peptide" evidence="2">
    <location>
        <begin position="1"/>
        <end position="27"/>
    </location>
</feature>
<keyword evidence="2" id="KW-0732">Signal</keyword>
<gene>
    <name evidence="4" type="ORF">CGLAU_02490</name>
</gene>
<dbReference type="InterPro" id="IPR035940">
    <property type="entry name" value="CAP_sf"/>
</dbReference>
<reference evidence="4 5" key="1">
    <citation type="submission" date="2016-12" db="EMBL/GenBank/DDBJ databases">
        <authorList>
            <person name="Song W.-J."/>
            <person name="Kurnit D.M."/>
        </authorList>
    </citation>
    <scope>NUCLEOTIDE SEQUENCE [LARGE SCALE GENOMIC DNA]</scope>
    <source>
        <strain evidence="4 5">DSM 30827</strain>
    </source>
</reference>
<dbReference type="Gene3D" id="3.40.33.10">
    <property type="entry name" value="CAP"/>
    <property type="match status" value="1"/>
</dbReference>
<dbReference type="OrthoDB" id="68195at2"/>
<feature type="region of interest" description="Disordered" evidence="1">
    <location>
        <begin position="28"/>
        <end position="99"/>
    </location>
</feature>
<evidence type="ECO:0000256" key="2">
    <source>
        <dbReference type="SAM" id="SignalP"/>
    </source>
</evidence>
<organism evidence="4 5">
    <name type="scientific">Corynebacterium glaucum</name>
    <dbReference type="NCBI Taxonomy" id="187491"/>
    <lineage>
        <taxon>Bacteria</taxon>
        <taxon>Bacillati</taxon>
        <taxon>Actinomycetota</taxon>
        <taxon>Actinomycetes</taxon>
        <taxon>Mycobacteriales</taxon>
        <taxon>Corynebacteriaceae</taxon>
        <taxon>Corynebacterium</taxon>
    </lineage>
</organism>
<sequence length="263" mass="26771" precursor="true">MPPIPLSKLVSGLATLLAILASLTTGHGTPVPPAEPAKPDGAVAHETAAPTSLDPSAPAPAPGLPLPNNAAPNAQDAAPVPAAPPADAAPNLPQVDAGAPVPPAALAPAPASAAAPIPGAPAAAAPAAVPAAPAAPATVKEPTIQEAIIDATNRFRAENGLPPLKPLPELNKVAQDWSDIQMNQDRMYHNPDFGQQYPKGWRRALENVLQNWNTADAEALVAQWANSPGHRANMLNPDITHIGVGVADTAKGKRYATQNFAAY</sequence>
<evidence type="ECO:0000259" key="3">
    <source>
        <dbReference type="Pfam" id="PF00188"/>
    </source>
</evidence>
<keyword evidence="5" id="KW-1185">Reference proteome</keyword>
<dbReference type="InterPro" id="IPR014044">
    <property type="entry name" value="CAP_dom"/>
</dbReference>
<dbReference type="RefSeq" id="WP_157731239.1">
    <property type="nucleotide sequence ID" value="NZ_CP019688.1"/>
</dbReference>
<feature type="domain" description="SCP" evidence="3">
    <location>
        <begin position="150"/>
        <end position="260"/>
    </location>
</feature>
<dbReference type="PANTHER" id="PTHR31157">
    <property type="entry name" value="SCP DOMAIN-CONTAINING PROTEIN"/>
    <property type="match status" value="1"/>
</dbReference>
<evidence type="ECO:0000313" key="5">
    <source>
        <dbReference type="Proteomes" id="UP000217209"/>
    </source>
</evidence>
<evidence type="ECO:0000313" key="4">
    <source>
        <dbReference type="EMBL" id="AQQ14483.1"/>
    </source>
</evidence>
<name>A0A1Q2HUG8_9CORY</name>
<dbReference type="KEGG" id="cgv:CGLAU_02490"/>
<dbReference type="EMBL" id="CP019688">
    <property type="protein sequence ID" value="AQQ14483.1"/>
    <property type="molecule type" value="Genomic_DNA"/>
</dbReference>
<dbReference type="Proteomes" id="UP000217209">
    <property type="component" value="Chromosome"/>
</dbReference>
<feature type="chain" id="PRO_5039727591" evidence="2">
    <location>
        <begin position="28"/>
        <end position="263"/>
    </location>
</feature>
<dbReference type="Pfam" id="PF00188">
    <property type="entry name" value="CAP"/>
    <property type="match status" value="1"/>
</dbReference>
<proteinExistence type="predicted"/>
<dbReference type="PANTHER" id="PTHR31157:SF1">
    <property type="entry name" value="SCP DOMAIN-CONTAINING PROTEIN"/>
    <property type="match status" value="1"/>
</dbReference>
<dbReference type="AlphaFoldDB" id="A0A1Q2HUG8"/>
<feature type="compositionally biased region" description="Low complexity" evidence="1">
    <location>
        <begin position="66"/>
        <end position="99"/>
    </location>
</feature>
<protein>
    <submittedName>
        <fullName evidence="4">Cysteine-rich secretory protein family protein</fullName>
    </submittedName>
</protein>
<evidence type="ECO:0000256" key="1">
    <source>
        <dbReference type="SAM" id="MobiDB-lite"/>
    </source>
</evidence>
<dbReference type="SUPFAM" id="SSF55797">
    <property type="entry name" value="PR-1-like"/>
    <property type="match status" value="1"/>
</dbReference>
<dbReference type="CDD" id="cd05379">
    <property type="entry name" value="CAP_bacterial"/>
    <property type="match status" value="1"/>
</dbReference>
<accession>A0A1Q2HUG8</accession>